<dbReference type="SUPFAM" id="SSF47413">
    <property type="entry name" value="lambda repressor-like DNA-binding domains"/>
    <property type="match status" value="1"/>
</dbReference>
<name>Q5P988_AROAE</name>
<dbReference type="OrthoDB" id="6446140at2"/>
<dbReference type="EMBL" id="CR555306">
    <property type="protein sequence ID" value="CAI06121.1"/>
    <property type="molecule type" value="Genomic_DNA"/>
</dbReference>
<dbReference type="Pfam" id="PF15943">
    <property type="entry name" value="YdaS_toxin"/>
    <property type="match status" value="1"/>
</dbReference>
<dbReference type="HOGENOM" id="CLU_1871117_0_0_4"/>
<organism evidence="2 3">
    <name type="scientific">Aromatoleum aromaticum (strain DSM 19018 / LMG 30748 / EbN1)</name>
    <name type="common">Azoarcus sp. (strain EbN1)</name>
    <dbReference type="NCBI Taxonomy" id="76114"/>
    <lineage>
        <taxon>Bacteria</taxon>
        <taxon>Pseudomonadati</taxon>
        <taxon>Pseudomonadota</taxon>
        <taxon>Betaproteobacteria</taxon>
        <taxon>Rhodocyclales</taxon>
        <taxon>Rhodocyclaceae</taxon>
        <taxon>Aromatoleum</taxon>
    </lineage>
</organism>
<protein>
    <submittedName>
        <fullName evidence="2">Uncharacterized protein</fullName>
    </submittedName>
</protein>
<dbReference type="InterPro" id="IPR031856">
    <property type="entry name" value="YdaS_toxin-like"/>
</dbReference>
<feature type="region of interest" description="Disordered" evidence="1">
    <location>
        <begin position="103"/>
        <end position="136"/>
    </location>
</feature>
<dbReference type="Gene3D" id="1.10.260.40">
    <property type="entry name" value="lambda repressor-like DNA-binding domains"/>
    <property type="match status" value="1"/>
</dbReference>
<dbReference type="KEGG" id="eba:ebB253"/>
<evidence type="ECO:0000256" key="1">
    <source>
        <dbReference type="SAM" id="MobiDB-lite"/>
    </source>
</evidence>
<dbReference type="InterPro" id="IPR010982">
    <property type="entry name" value="Lambda_DNA-bd_dom_sf"/>
</dbReference>
<dbReference type="eggNOG" id="COG4197">
    <property type="taxonomic scope" value="Bacteria"/>
</dbReference>
<evidence type="ECO:0000313" key="3">
    <source>
        <dbReference type="Proteomes" id="UP000006552"/>
    </source>
</evidence>
<dbReference type="Proteomes" id="UP000006552">
    <property type="component" value="Chromosome"/>
</dbReference>
<dbReference type="InterPro" id="IPR001387">
    <property type="entry name" value="Cro/C1-type_HTH"/>
</dbReference>
<dbReference type="RefSeq" id="WP_011235864.1">
    <property type="nucleotide sequence ID" value="NC_006513.1"/>
</dbReference>
<proteinExistence type="predicted"/>
<evidence type="ECO:0000313" key="2">
    <source>
        <dbReference type="EMBL" id="CAI06121.1"/>
    </source>
</evidence>
<dbReference type="CDD" id="cd00093">
    <property type="entry name" value="HTH_XRE"/>
    <property type="match status" value="1"/>
</dbReference>
<dbReference type="AlphaFoldDB" id="Q5P988"/>
<sequence length="136" mass="15116">MNRNPILLACESVGGQATLARALGVTPAAVSQWVTGVRPIPAERCPAIERATAGAVRCEELRPDVDWGYLRGTGDVESETTLPAFVPTPVDVAERTYVEPVHDDRRAVERRDGDRRVRSEQRRKDRRAVDRRDGRA</sequence>
<accession>Q5P988</accession>
<dbReference type="GO" id="GO:0003677">
    <property type="term" value="F:DNA binding"/>
    <property type="evidence" value="ECO:0007669"/>
    <property type="project" value="InterPro"/>
</dbReference>
<keyword evidence="3" id="KW-1185">Reference proteome</keyword>
<reference evidence="2 3" key="1">
    <citation type="journal article" date="2005" name="Arch. Microbiol.">
        <title>The genome sequence of an anaerobic aromatic-degrading denitrifying bacterium, strain EbN1.</title>
        <authorList>
            <person name="Rabus R."/>
            <person name="Kube M."/>
            <person name="Heider J."/>
            <person name="Beck A."/>
            <person name="Heitmann K."/>
            <person name="Widdel F."/>
            <person name="Reinhardt R."/>
        </authorList>
    </citation>
    <scope>NUCLEOTIDE SEQUENCE [LARGE SCALE GENOMIC DNA]</scope>
    <source>
        <strain evidence="2 3">EbN1</strain>
    </source>
</reference>
<gene>
    <name evidence="2" type="ORF">ebB253</name>
</gene>